<evidence type="ECO:0000256" key="5">
    <source>
        <dbReference type="ARBA" id="ARBA00023136"/>
    </source>
</evidence>
<name>A0A413IMA2_9BACT</name>
<dbReference type="InterPro" id="IPR037066">
    <property type="entry name" value="Plug_dom_sf"/>
</dbReference>
<gene>
    <name evidence="9" type="ORF">DXA50_12245</name>
</gene>
<dbReference type="EMBL" id="QSCR01000022">
    <property type="protein sequence ID" value="RGY15899.1"/>
    <property type="molecule type" value="Genomic_DNA"/>
</dbReference>
<evidence type="ECO:0000256" key="3">
    <source>
        <dbReference type="ARBA" id="ARBA00022452"/>
    </source>
</evidence>
<dbReference type="InterPro" id="IPR036942">
    <property type="entry name" value="Beta-barrel_TonB_sf"/>
</dbReference>
<keyword evidence="6 7" id="KW-0998">Cell outer membrane</keyword>
<evidence type="ECO:0000259" key="8">
    <source>
        <dbReference type="Pfam" id="PF07715"/>
    </source>
</evidence>
<evidence type="ECO:0000313" key="9">
    <source>
        <dbReference type="EMBL" id="RGY15899.1"/>
    </source>
</evidence>
<dbReference type="SUPFAM" id="SSF56935">
    <property type="entry name" value="Porins"/>
    <property type="match status" value="1"/>
</dbReference>
<dbReference type="Pfam" id="PF07715">
    <property type="entry name" value="Plug"/>
    <property type="match status" value="1"/>
</dbReference>
<feature type="domain" description="TonB-dependent receptor plug" evidence="8">
    <location>
        <begin position="221"/>
        <end position="342"/>
    </location>
</feature>
<dbReference type="InterPro" id="IPR023996">
    <property type="entry name" value="TonB-dep_OMP_SusC/RagA"/>
</dbReference>
<dbReference type="NCBIfam" id="TIGR04056">
    <property type="entry name" value="OMP_RagA_SusC"/>
    <property type="match status" value="1"/>
</dbReference>
<organism evidence="9 10">
    <name type="scientific">Butyricimonas virosa</name>
    <dbReference type="NCBI Taxonomy" id="544645"/>
    <lineage>
        <taxon>Bacteria</taxon>
        <taxon>Pseudomonadati</taxon>
        <taxon>Bacteroidota</taxon>
        <taxon>Bacteroidia</taxon>
        <taxon>Bacteroidales</taxon>
        <taxon>Odoribacteraceae</taxon>
        <taxon>Butyricimonas</taxon>
    </lineage>
</organism>
<dbReference type="GO" id="GO:0009279">
    <property type="term" value="C:cell outer membrane"/>
    <property type="evidence" value="ECO:0007669"/>
    <property type="project" value="UniProtKB-SubCell"/>
</dbReference>
<dbReference type="InterPro" id="IPR023997">
    <property type="entry name" value="TonB-dep_OMP_SusC/RagA_CS"/>
</dbReference>
<comment type="similarity">
    <text evidence="7">Belongs to the TonB-dependent receptor family.</text>
</comment>
<evidence type="ECO:0000256" key="6">
    <source>
        <dbReference type="ARBA" id="ARBA00023237"/>
    </source>
</evidence>
<evidence type="ECO:0000256" key="7">
    <source>
        <dbReference type="PROSITE-ProRule" id="PRU01360"/>
    </source>
</evidence>
<evidence type="ECO:0000256" key="1">
    <source>
        <dbReference type="ARBA" id="ARBA00004571"/>
    </source>
</evidence>
<dbReference type="Pfam" id="PF13715">
    <property type="entry name" value="CarbopepD_reg_2"/>
    <property type="match status" value="1"/>
</dbReference>
<reference evidence="9 10" key="1">
    <citation type="submission" date="2018-08" db="EMBL/GenBank/DDBJ databases">
        <title>A genome reference for cultivated species of the human gut microbiota.</title>
        <authorList>
            <person name="Zou Y."/>
            <person name="Xue W."/>
            <person name="Luo G."/>
        </authorList>
    </citation>
    <scope>NUCLEOTIDE SEQUENCE [LARGE SCALE GENOMIC DNA]</scope>
    <source>
        <strain evidence="9 10">OF02-7</strain>
    </source>
</reference>
<evidence type="ECO:0000313" key="10">
    <source>
        <dbReference type="Proteomes" id="UP000286063"/>
    </source>
</evidence>
<dbReference type="PROSITE" id="PS52016">
    <property type="entry name" value="TONB_DEPENDENT_REC_3"/>
    <property type="match status" value="1"/>
</dbReference>
<dbReference type="Gene3D" id="3.55.50.30">
    <property type="match status" value="1"/>
</dbReference>
<evidence type="ECO:0000256" key="4">
    <source>
        <dbReference type="ARBA" id="ARBA00022692"/>
    </source>
</evidence>
<dbReference type="OrthoDB" id="9768177at2"/>
<protein>
    <submittedName>
        <fullName evidence="9">SusC/RagA family TonB-linked outer membrane protein</fullName>
    </submittedName>
</protein>
<keyword evidence="2 7" id="KW-0813">Transport</keyword>
<evidence type="ECO:0000256" key="2">
    <source>
        <dbReference type="ARBA" id="ARBA00022448"/>
    </source>
</evidence>
<dbReference type="Gene3D" id="2.60.40.1120">
    <property type="entry name" value="Carboxypeptidase-like, regulatory domain"/>
    <property type="match status" value="1"/>
</dbReference>
<dbReference type="Gene3D" id="2.170.130.10">
    <property type="entry name" value="TonB-dependent receptor, plug domain"/>
    <property type="match status" value="1"/>
</dbReference>
<dbReference type="InterPro" id="IPR012910">
    <property type="entry name" value="Plug_dom"/>
</dbReference>
<dbReference type="Proteomes" id="UP000286063">
    <property type="component" value="Unassembled WGS sequence"/>
</dbReference>
<comment type="subcellular location">
    <subcellularLocation>
        <location evidence="1 7">Cell outer membrane</location>
        <topology evidence="1 7">Multi-pass membrane protein</topology>
    </subcellularLocation>
</comment>
<sequence>MFIMEKIHHTERHYRLPIYSKSILLALLMFFSVISTNAMSDGTKLNLSFKDASLAHILKEIKKQTQFDFMYNAQEIDTEQKLSVELKNVSLDSALKVCLNPFKLTYVIKDKIIILKQQKQISHLVRTNISGIVKDKQGMPLPGVAVILQGTTLGTVTHPDGRFQITVPNEKCTLNFTFIGMKAVQREIDGEQFISVIMEEDVAELDEVVVTGMETIKKDYMTGSASVITAKDIRSQGITSIDKLLEGAIAGLNSTTLSGAPGTRSKITIRGENNLSGRTEPLWIVDGLPLMSGVPENSTGDYAGTIMQDGVGNIMPEDIESITILKDASAASIYGAKAANGVIVITTKKGFRSKTQFNYTGNYSLSEAPRLHMDFMNSREKLQYERDIMDTFGLTFAKNTGRGGYLYKQLLEGYITQKIYDEEINKLRNTNTNWFNVLFRSAQSHSHNLSIRGGSEEMTYYASVNYQEKNGILLSNKYSNAGILMKLDYRPIKNLILALDINANIRKSRDHASAIDPFKYAIFANRYERPYDENGNYAADLSYLGTNYTETTASGYKYDSFNILRELNETKSAEDGLDASLTFNIRYDIIPGLAISSIIRKGASYNTSTKMIEAGTYTSYAQESFAKQVFSNQEVIPSEYNNGELSESSGKNFNWSIRNQIDYSFNIKNEHLFTVLVAHEVTSKKFNNFGYTSPMYYGDYRITGVPNFDMDVDYETLRSQINDMFNTSIGQDRTVSFLGSFRYGYKDRYVFNFNYRADGANAIGDANRFTPLWSVGLRYNLHHEKFFKNSIITELSIRGSYGYTGNIDRTAYPFATITLGSDTYEGNRFATNFTYPNPSVNWEKKLDRNFGVDITFFKGKLNFTMDYYNNRTKNILENLTIPISTGRPTVKANGGTVENSGLEFFISSRLINTTNLTFSISTNIARNKNVIIRSEHDYTSYSEAINSNVLKGGVVNIVGKETGAIYGWKTAGVDPLSGNPLYYLTPAGKRAYAQLLDKWDSLIEPEKEGYQASGAVPSLTSVPDYVAYNREAGSAPQYFTSSMQYLGRSNPKYVGGINTYLRYKNLEFSTQWSYKIGHIIPSFNDLQNAPNNNANSALVPSASYSGDLAVSSTNRERRYLSFWKTRGDITNIARFVSSGNDYWAGMATSDKYEKGDYIRLTNISLSYRLPAHLVQRFGMKNMSLSFNASIY</sequence>
<dbReference type="InterPro" id="IPR039426">
    <property type="entry name" value="TonB-dep_rcpt-like"/>
</dbReference>
<proteinExistence type="inferred from homology"/>
<keyword evidence="5 7" id="KW-0472">Membrane</keyword>
<dbReference type="AlphaFoldDB" id="A0A413IMA2"/>
<dbReference type="NCBIfam" id="TIGR04057">
    <property type="entry name" value="SusC_RagA_signa"/>
    <property type="match status" value="1"/>
</dbReference>
<dbReference type="Gene3D" id="2.40.170.20">
    <property type="entry name" value="TonB-dependent receptor, beta-barrel domain"/>
    <property type="match status" value="1"/>
</dbReference>
<accession>A0A413IMA2</accession>
<keyword evidence="3 7" id="KW-1134">Transmembrane beta strand</keyword>
<dbReference type="SUPFAM" id="SSF49464">
    <property type="entry name" value="Carboxypeptidase regulatory domain-like"/>
    <property type="match status" value="1"/>
</dbReference>
<keyword evidence="4 7" id="KW-0812">Transmembrane</keyword>
<dbReference type="InterPro" id="IPR008969">
    <property type="entry name" value="CarboxyPept-like_regulatory"/>
</dbReference>
<comment type="caution">
    <text evidence="9">The sequence shown here is derived from an EMBL/GenBank/DDBJ whole genome shotgun (WGS) entry which is preliminary data.</text>
</comment>